<proteinExistence type="inferred from homology"/>
<evidence type="ECO:0000313" key="11">
    <source>
        <dbReference type="EMBL" id="MBB6734196.1"/>
    </source>
</evidence>
<evidence type="ECO:0000256" key="2">
    <source>
        <dbReference type="ARBA" id="ARBA00007886"/>
    </source>
</evidence>
<reference evidence="11 12" key="1">
    <citation type="submission" date="2020-08" db="EMBL/GenBank/DDBJ databases">
        <title>Cohnella phylogeny.</title>
        <authorList>
            <person name="Dunlap C."/>
        </authorList>
    </citation>
    <scope>NUCLEOTIDE SEQUENCE [LARGE SCALE GENOMIC DNA]</scope>
    <source>
        <strain evidence="11 12">CBP 2801</strain>
    </source>
</reference>
<evidence type="ECO:0000259" key="9">
    <source>
        <dbReference type="Pfam" id="PF05504"/>
    </source>
</evidence>
<evidence type="ECO:0000256" key="7">
    <source>
        <dbReference type="ARBA" id="ARBA00023288"/>
    </source>
</evidence>
<evidence type="ECO:0000256" key="4">
    <source>
        <dbReference type="ARBA" id="ARBA00022729"/>
    </source>
</evidence>
<keyword evidence="7" id="KW-0449">Lipoprotein</keyword>
<sequence>MMRPVRWALLFAAFLTIAAGCSTDITEISDVALVMITGVDYDEERGKFIFTAYCILPSATSTEKTDKHHEWVASAQGDSILDAARNLRSRAGKTMNWQHDKFFVIGEEAARHAFYEIVDYMTRSRDIRLTSYILVSEGKALDTLKNKSETNDLLANDLLGRTINQHLWGKSISLTLKDISNWFADPYRGFVTGRLRTNHGAGRSEAGLVLSGGSAFHKGKFIGWLNGQDTLTVYMLSKRKEWNKLEFALRVQSRSANVTLLMHAPKKKFHFRQSDQGPAMDVDMNLKATLMDMDRPLQIQSPETLEQLERAAGREIEEMIEGSLRRFQRDFKADLLGLSDFIRQYHSKEWSRMKDKWDELYPAMPVKIHANVKLTIIGMNQSLEGN</sequence>
<evidence type="ECO:0000313" key="12">
    <source>
        <dbReference type="Proteomes" id="UP000564644"/>
    </source>
</evidence>
<feature type="signal peptide" evidence="8">
    <location>
        <begin position="1"/>
        <end position="18"/>
    </location>
</feature>
<dbReference type="InterPro" id="IPR046953">
    <property type="entry name" value="Spore_GerAC-like_C"/>
</dbReference>
<organism evidence="11 12">
    <name type="scientific">Cohnella zeiphila</name>
    <dbReference type="NCBI Taxonomy" id="2761120"/>
    <lineage>
        <taxon>Bacteria</taxon>
        <taxon>Bacillati</taxon>
        <taxon>Bacillota</taxon>
        <taxon>Bacilli</taxon>
        <taxon>Bacillales</taxon>
        <taxon>Paenibacillaceae</taxon>
        <taxon>Cohnella</taxon>
    </lineage>
</organism>
<keyword evidence="12" id="KW-1185">Reference proteome</keyword>
<evidence type="ECO:0000256" key="8">
    <source>
        <dbReference type="SAM" id="SignalP"/>
    </source>
</evidence>
<evidence type="ECO:0000256" key="3">
    <source>
        <dbReference type="ARBA" id="ARBA00022544"/>
    </source>
</evidence>
<dbReference type="Pfam" id="PF05504">
    <property type="entry name" value="Spore_GerAC"/>
    <property type="match status" value="1"/>
</dbReference>
<evidence type="ECO:0000259" key="10">
    <source>
        <dbReference type="Pfam" id="PF25198"/>
    </source>
</evidence>
<evidence type="ECO:0000256" key="1">
    <source>
        <dbReference type="ARBA" id="ARBA00004635"/>
    </source>
</evidence>
<dbReference type="GO" id="GO:0009847">
    <property type="term" value="P:spore germination"/>
    <property type="evidence" value="ECO:0007669"/>
    <property type="project" value="InterPro"/>
</dbReference>
<feature type="domain" description="Spore germination GerAC-like C-terminal" evidence="9">
    <location>
        <begin position="211"/>
        <end position="375"/>
    </location>
</feature>
<dbReference type="PANTHER" id="PTHR35789">
    <property type="entry name" value="SPORE GERMINATION PROTEIN B3"/>
    <property type="match status" value="1"/>
</dbReference>
<dbReference type="RefSeq" id="WP_185131842.1">
    <property type="nucleotide sequence ID" value="NZ_JACJVO010000032.1"/>
</dbReference>
<dbReference type="PANTHER" id="PTHR35789:SF1">
    <property type="entry name" value="SPORE GERMINATION PROTEIN B3"/>
    <property type="match status" value="1"/>
</dbReference>
<dbReference type="AlphaFoldDB" id="A0A7X0VXN6"/>
<keyword evidence="4 8" id="KW-0732">Signal</keyword>
<dbReference type="EMBL" id="JACJVO010000032">
    <property type="protein sequence ID" value="MBB6734196.1"/>
    <property type="molecule type" value="Genomic_DNA"/>
</dbReference>
<dbReference type="InterPro" id="IPR038501">
    <property type="entry name" value="Spore_GerAC_C_sf"/>
</dbReference>
<comment type="caution">
    <text evidence="11">The sequence shown here is derived from an EMBL/GenBank/DDBJ whole genome shotgun (WGS) entry which is preliminary data.</text>
</comment>
<gene>
    <name evidence="11" type="ORF">H7C18_25065</name>
</gene>
<keyword evidence="5" id="KW-0472">Membrane</keyword>
<protein>
    <submittedName>
        <fullName evidence="11">Ger(X)C family spore germination protein</fullName>
    </submittedName>
</protein>
<dbReference type="Gene3D" id="3.30.300.210">
    <property type="entry name" value="Nutrient germinant receptor protein C, domain 3"/>
    <property type="match status" value="1"/>
</dbReference>
<dbReference type="Pfam" id="PF25198">
    <property type="entry name" value="Spore_GerAC_N"/>
    <property type="match status" value="1"/>
</dbReference>
<dbReference type="Proteomes" id="UP000564644">
    <property type="component" value="Unassembled WGS sequence"/>
</dbReference>
<feature type="chain" id="PRO_5039597703" evidence="8">
    <location>
        <begin position="19"/>
        <end position="386"/>
    </location>
</feature>
<comment type="similarity">
    <text evidence="2">Belongs to the GerABKC lipoprotein family.</text>
</comment>
<feature type="domain" description="Spore germination protein N-terminal" evidence="10">
    <location>
        <begin position="24"/>
        <end position="192"/>
    </location>
</feature>
<dbReference type="InterPro" id="IPR008844">
    <property type="entry name" value="Spore_GerAC-like"/>
</dbReference>
<name>A0A7X0VXN6_9BACL</name>
<accession>A0A7X0VXN6</accession>
<evidence type="ECO:0000256" key="6">
    <source>
        <dbReference type="ARBA" id="ARBA00023139"/>
    </source>
</evidence>
<dbReference type="InterPro" id="IPR057336">
    <property type="entry name" value="GerAC_N"/>
</dbReference>
<dbReference type="NCBIfam" id="TIGR02887">
    <property type="entry name" value="spore_ger_x_C"/>
    <property type="match status" value="1"/>
</dbReference>
<evidence type="ECO:0000256" key="5">
    <source>
        <dbReference type="ARBA" id="ARBA00023136"/>
    </source>
</evidence>
<dbReference type="GO" id="GO:0016020">
    <property type="term" value="C:membrane"/>
    <property type="evidence" value="ECO:0007669"/>
    <property type="project" value="UniProtKB-SubCell"/>
</dbReference>
<keyword evidence="3" id="KW-0309">Germination</keyword>
<keyword evidence="6" id="KW-0564">Palmitate</keyword>
<dbReference type="PROSITE" id="PS51257">
    <property type="entry name" value="PROKAR_LIPOPROTEIN"/>
    <property type="match status" value="1"/>
</dbReference>
<comment type="subcellular location">
    <subcellularLocation>
        <location evidence="1">Membrane</location>
        <topology evidence="1">Lipid-anchor</topology>
    </subcellularLocation>
</comment>